<feature type="site" description="Transition state stabilizer" evidence="21">
    <location>
        <position position="1080"/>
    </location>
</feature>
<feature type="compositionally biased region" description="Polar residues" evidence="22">
    <location>
        <begin position="1"/>
        <end position="14"/>
    </location>
</feature>
<dbReference type="OMA" id="DNYTKIH"/>
<keyword evidence="11" id="KW-0378">Hydrolase</keyword>
<dbReference type="Pfam" id="PF17900">
    <property type="entry name" value="Peptidase_M1_N"/>
    <property type="match status" value="2"/>
</dbReference>
<feature type="domain" description="Aminopeptidase N-like N-terminal" evidence="25">
    <location>
        <begin position="719"/>
        <end position="889"/>
    </location>
</feature>
<dbReference type="SUPFAM" id="SSF63737">
    <property type="entry name" value="Leukotriene A4 hydrolase N-terminal domain"/>
    <property type="match status" value="2"/>
</dbReference>
<dbReference type="FunFam" id="2.60.40.1910:FF:000008">
    <property type="entry name" value="Aminopeptidase"/>
    <property type="match status" value="2"/>
</dbReference>
<keyword evidence="18" id="KW-0449">Lipoprotein</keyword>
<reference evidence="26 27" key="1">
    <citation type="journal article" date="2010" name="Science">
        <title>Genomic comparison of the ants Camponotus floridanus and Harpegnathos saltator.</title>
        <authorList>
            <person name="Bonasio R."/>
            <person name="Zhang G."/>
            <person name="Ye C."/>
            <person name="Mutti N.S."/>
            <person name="Fang X."/>
            <person name="Qin N."/>
            <person name="Donahue G."/>
            <person name="Yang P."/>
            <person name="Li Q."/>
            <person name="Li C."/>
            <person name="Zhang P."/>
            <person name="Huang Z."/>
            <person name="Berger S.L."/>
            <person name="Reinberg D."/>
            <person name="Wang J."/>
            <person name="Liebig J."/>
        </authorList>
    </citation>
    <scope>NUCLEOTIDE SEQUENCE [LARGE SCALE GENOMIC DNA]</scope>
    <source>
        <strain evidence="27">C129</strain>
    </source>
</reference>
<evidence type="ECO:0000256" key="1">
    <source>
        <dbReference type="ARBA" id="ARBA00004606"/>
    </source>
</evidence>
<dbReference type="GO" id="GO:0005615">
    <property type="term" value="C:extracellular space"/>
    <property type="evidence" value="ECO:0007669"/>
    <property type="project" value="TreeGrafter"/>
</dbReference>
<comment type="cofactor">
    <cofactor evidence="20">
        <name>Zn(2+)</name>
        <dbReference type="ChEBI" id="CHEBI:29105"/>
    </cofactor>
    <text evidence="20">Binds 1 zinc ion per subunit.</text>
</comment>
<evidence type="ECO:0000313" key="27">
    <source>
        <dbReference type="Proteomes" id="UP000000311"/>
    </source>
</evidence>
<feature type="region of interest" description="Disordered" evidence="22">
    <location>
        <begin position="1"/>
        <end position="25"/>
    </location>
</feature>
<evidence type="ECO:0000256" key="19">
    <source>
        <dbReference type="PIRSR" id="PIRSR634016-1"/>
    </source>
</evidence>
<dbReference type="InterPro" id="IPR042097">
    <property type="entry name" value="Aminopeptidase_N-like_N_sf"/>
</dbReference>
<feature type="domain" description="ERAP1-like C-terminal" evidence="24">
    <location>
        <begin position="532"/>
        <end position="691"/>
    </location>
</feature>
<dbReference type="InterPro" id="IPR050344">
    <property type="entry name" value="Peptidase_M1_aminopeptidases"/>
</dbReference>
<dbReference type="PANTHER" id="PTHR11533">
    <property type="entry name" value="PROTEASE M1 ZINC METALLOPROTEASE"/>
    <property type="match status" value="1"/>
</dbReference>
<evidence type="ECO:0000256" key="17">
    <source>
        <dbReference type="ARBA" id="ARBA00023180"/>
    </source>
</evidence>
<dbReference type="OrthoDB" id="510539at2759"/>
<feature type="domain" description="Peptidase M1 membrane alanine aminopeptidase" evidence="23">
    <location>
        <begin position="340"/>
        <end position="452"/>
    </location>
</feature>
<evidence type="ECO:0000256" key="3">
    <source>
        <dbReference type="ARBA" id="ARBA00010136"/>
    </source>
</evidence>
<sequence>MAIPTNKDSSNDSVQKVDEDSNNNSAINYRLPDNVVPIHYNIKLMPHIEENNFVFIGESNVNITIRHVTQNLSLHALELIINKTVISLFDNNGTVYILATYNYDNITQILVLNFNNKLLPGNYTLKMRYVGILHKDLKGFFISSYTNEKGNNMWVAAKYFGPTYARRAFTCWDEPALKATFDISIKHHRNYTALSNMPIREKSKDYNEDGMIWTHFDTTPIISTYLVAFVLVADYVRVPTKDETINIWCRSKLVHHTKFAQEVVQKSRRLLTEYTNSIYKVPKMDLVALPQFISGAMNNWGLITFLERKLTYNENLDTVFTKLEVAGTIIHGMAHQWIDWRITEYFVVNIQREILYSDIGMLMNPITLEVNTLEEIESLFSGSIYRKAPAILRMLQHIITNEIFQSGLIKYLHTHQFNSATSDDLWNALQAVLDKSDAPYNTYKLKEIMDTWIKQSDFPVVHVTRNSDNNKIIITQEHFLQNENKNISDNKWWIPLTFVTQTNPDFSNTLPTHWLKPQDQYITIDGIDPNDWIIVNIQQMGYYRVNYDSSNWQKIMNYLQSDNYTKIHPLNRAQIIDDAFFFMILGEHDIMMFLNLIDYLSEEIDFIPWYSIFQVLRFSEDILKVPENEFLKSRMLEILDGFIKNIGYEEDPTDDELTKLQRPETLKWACTLGHSECKRMATIELNKHFADPKTYKEYHLIKDINSQCEFHLVNNIIISYMLIINITIRHVTQNLSLHTLKLIINEAVISLFDNNGTVYTLATHNYDNITQILVLNFNDKLLPGNYTLKMRYVGILHKDLKGFFISSYINEKGNNVWLAATYFEPTYARRAFPCWDEPALKATFDISIKHHRNYTALSNMPIREQSKDYNEDGMIWTHFDTTPIMSTYLVAFVLVADYVRVPTKDETINIWCRSKLVPDTKFAQEVVQKSKRLLTEYTNSIYKVPKMDLVALPEYKSSAMENWGLNIFAERYLAYNESFDTISMKLYVAVAIIHEIAHQWFGNIVTPLWWSDVWLKEGFASFFQVYIFNQIFEDWRITEYFVVNIQREILYSDIGMLMNPITLEVNRPKEIESLFSYPIYGKAPAILRMLQHIITDEIFQSGLIKYLHTHQFNSTTSDDLWNALQAVLDKSDVPHNAYRLKEVMDTWIKQSDFPVVHVTRNSDNNKVIITQEHFLSPNENKNINDNKWWIPLTFVTQTNPDFSNTLPTHWLKPQDQYITIDGIDPNDWIIVNLQQMGYYRVNYDSSNWQKIVNYLKSDNYTKIHALNRAQIIDDAYIFLMMSRNDITMFLNLIDYLSQETDVIPWLSMFKILGNTQDIYKVPENDFLKLYILKILDGLIKNIGYEEDPAEDNLKKLQRTEALKWACTLGHSECKRMATVKLNEHFADPKTYK</sequence>
<dbReference type="Gene3D" id="2.60.40.1910">
    <property type="match status" value="2"/>
</dbReference>
<dbReference type="InterPro" id="IPR024571">
    <property type="entry name" value="ERAP1-like_C_dom"/>
</dbReference>
<dbReference type="GO" id="GO:0005886">
    <property type="term" value="C:plasma membrane"/>
    <property type="evidence" value="ECO:0007669"/>
    <property type="project" value="UniProtKB-SubCell"/>
</dbReference>
<dbReference type="InterPro" id="IPR027268">
    <property type="entry name" value="Peptidase_M4/M1_CTD_sf"/>
</dbReference>
<dbReference type="InterPro" id="IPR014782">
    <property type="entry name" value="Peptidase_M1_dom"/>
</dbReference>
<dbReference type="PANTHER" id="PTHR11533:SF290">
    <property type="entry name" value="AMINOPEPTIDASE"/>
    <property type="match status" value="1"/>
</dbReference>
<evidence type="ECO:0000259" key="23">
    <source>
        <dbReference type="Pfam" id="PF01433"/>
    </source>
</evidence>
<evidence type="ECO:0000259" key="25">
    <source>
        <dbReference type="Pfam" id="PF17900"/>
    </source>
</evidence>
<dbReference type="GO" id="GO:0042277">
    <property type="term" value="F:peptide binding"/>
    <property type="evidence" value="ECO:0007669"/>
    <property type="project" value="TreeGrafter"/>
</dbReference>
<feature type="domain" description="Peptidase M1 membrane alanine aminopeptidase" evidence="23">
    <location>
        <begin position="923"/>
        <end position="1147"/>
    </location>
</feature>
<evidence type="ECO:0000256" key="22">
    <source>
        <dbReference type="SAM" id="MobiDB-lite"/>
    </source>
</evidence>
<dbReference type="GO" id="GO:0006508">
    <property type="term" value="P:proteolysis"/>
    <property type="evidence" value="ECO:0007669"/>
    <property type="project" value="UniProtKB-KW"/>
</dbReference>
<feature type="domain" description="Peptidase M1 membrane alanine aminopeptidase" evidence="23">
    <location>
        <begin position="260"/>
        <end position="338"/>
    </location>
</feature>
<gene>
    <name evidence="26" type="ORF">EAG_02613</name>
</gene>
<dbReference type="Gene3D" id="1.10.390.10">
    <property type="entry name" value="Neutral Protease Domain 2"/>
    <property type="match status" value="3"/>
</dbReference>
<evidence type="ECO:0000256" key="11">
    <source>
        <dbReference type="ARBA" id="ARBA00022801"/>
    </source>
</evidence>
<evidence type="ECO:0000256" key="8">
    <source>
        <dbReference type="ARBA" id="ARBA00022692"/>
    </source>
</evidence>
<dbReference type="PRINTS" id="PR00756">
    <property type="entry name" value="ALADIPTASE"/>
</dbReference>
<dbReference type="InParanoid" id="E2AYC6"/>
<feature type="binding site" evidence="20">
    <location>
        <position position="1017"/>
    </location>
    <ligand>
        <name>Zn(2+)</name>
        <dbReference type="ChEBI" id="CHEBI:29105"/>
        <note>catalytic</note>
    </ligand>
</feature>
<dbReference type="FunFam" id="1.10.390.10:FF:000013">
    <property type="entry name" value="Aminopeptidase N"/>
    <property type="match status" value="1"/>
</dbReference>
<name>E2AYC6_CAMFO</name>
<keyword evidence="4 26" id="KW-0031">Aminopeptidase</keyword>
<evidence type="ECO:0000256" key="5">
    <source>
        <dbReference type="ARBA" id="ARBA00022475"/>
    </source>
</evidence>
<evidence type="ECO:0000256" key="14">
    <source>
        <dbReference type="ARBA" id="ARBA00022989"/>
    </source>
</evidence>
<protein>
    <submittedName>
        <fullName evidence="26">Aminopeptidase N</fullName>
    </submittedName>
</protein>
<dbReference type="Proteomes" id="UP000000311">
    <property type="component" value="Unassembled WGS sequence"/>
</dbReference>
<dbReference type="Pfam" id="PF01433">
    <property type="entry name" value="Peptidase_M1"/>
    <property type="match status" value="3"/>
</dbReference>
<evidence type="ECO:0000256" key="15">
    <source>
        <dbReference type="ARBA" id="ARBA00023049"/>
    </source>
</evidence>
<feature type="binding site" evidence="20">
    <location>
        <position position="998"/>
    </location>
    <ligand>
        <name>Zn(2+)</name>
        <dbReference type="ChEBI" id="CHEBI:29105"/>
        <note>catalytic</note>
    </ligand>
</feature>
<evidence type="ECO:0000256" key="4">
    <source>
        <dbReference type="ARBA" id="ARBA00022438"/>
    </source>
</evidence>
<evidence type="ECO:0000256" key="9">
    <source>
        <dbReference type="ARBA" id="ARBA00022723"/>
    </source>
</evidence>
<dbReference type="Gene3D" id="2.60.40.1730">
    <property type="entry name" value="tricorn interacting facor f3 domain"/>
    <property type="match status" value="2"/>
</dbReference>
<keyword evidence="5" id="KW-1003">Cell membrane</keyword>
<feature type="domain" description="ERAP1-like C-terminal" evidence="24">
    <location>
        <begin position="1228"/>
        <end position="1387"/>
    </location>
</feature>
<evidence type="ECO:0000313" key="26">
    <source>
        <dbReference type="EMBL" id="EFN61558.1"/>
    </source>
</evidence>
<keyword evidence="9 20" id="KW-0479">Metal-binding</keyword>
<dbReference type="SUPFAM" id="SSF55486">
    <property type="entry name" value="Metalloproteases ('zincins'), catalytic domain"/>
    <property type="match status" value="2"/>
</dbReference>
<keyword evidence="14" id="KW-1133">Transmembrane helix</keyword>
<feature type="active site" description="Proton acceptor" evidence="19">
    <location>
        <position position="995"/>
    </location>
</feature>
<keyword evidence="10" id="KW-0732">Signal</keyword>
<dbReference type="GO" id="GO:0070006">
    <property type="term" value="F:metalloaminopeptidase activity"/>
    <property type="evidence" value="ECO:0007669"/>
    <property type="project" value="TreeGrafter"/>
</dbReference>
<feature type="binding site" evidence="20">
    <location>
        <position position="994"/>
    </location>
    <ligand>
        <name>Zn(2+)</name>
        <dbReference type="ChEBI" id="CHEBI:29105"/>
        <note>catalytic</note>
    </ligand>
</feature>
<dbReference type="InterPro" id="IPR045357">
    <property type="entry name" value="Aminopeptidase_N-like_N"/>
</dbReference>
<accession>E2AYC6</accession>
<evidence type="ECO:0000256" key="18">
    <source>
        <dbReference type="ARBA" id="ARBA00023288"/>
    </source>
</evidence>
<organism evidence="27">
    <name type="scientific">Camponotus floridanus</name>
    <name type="common">Florida carpenter ant</name>
    <dbReference type="NCBI Taxonomy" id="104421"/>
    <lineage>
        <taxon>Eukaryota</taxon>
        <taxon>Metazoa</taxon>
        <taxon>Ecdysozoa</taxon>
        <taxon>Arthropoda</taxon>
        <taxon>Hexapoda</taxon>
        <taxon>Insecta</taxon>
        <taxon>Pterygota</taxon>
        <taxon>Neoptera</taxon>
        <taxon>Endopterygota</taxon>
        <taxon>Hymenoptera</taxon>
        <taxon>Apocrita</taxon>
        <taxon>Aculeata</taxon>
        <taxon>Formicoidea</taxon>
        <taxon>Formicidae</taxon>
        <taxon>Formicinae</taxon>
        <taxon>Camponotus</taxon>
    </lineage>
</organism>
<evidence type="ECO:0000256" key="10">
    <source>
        <dbReference type="ARBA" id="ARBA00022729"/>
    </source>
</evidence>
<evidence type="ECO:0000259" key="24">
    <source>
        <dbReference type="Pfam" id="PF11838"/>
    </source>
</evidence>
<keyword evidence="8" id="KW-0812">Transmembrane</keyword>
<proteinExistence type="inferred from homology"/>
<dbReference type="Gene3D" id="1.25.50.20">
    <property type="match status" value="2"/>
</dbReference>
<evidence type="ECO:0000256" key="12">
    <source>
        <dbReference type="ARBA" id="ARBA00022833"/>
    </source>
</evidence>
<keyword evidence="27" id="KW-1185">Reference proteome</keyword>
<dbReference type="GO" id="GO:0008270">
    <property type="term" value="F:zinc ion binding"/>
    <property type="evidence" value="ECO:0007669"/>
    <property type="project" value="InterPro"/>
</dbReference>
<dbReference type="FunFam" id="2.60.40.1730:FF:000012">
    <property type="entry name" value="Aminopeptidase N"/>
    <property type="match status" value="1"/>
</dbReference>
<evidence type="ECO:0000256" key="7">
    <source>
        <dbReference type="ARBA" id="ARBA00022670"/>
    </source>
</evidence>
<keyword evidence="15" id="KW-0482">Metalloprotease</keyword>
<keyword evidence="12 20" id="KW-0862">Zinc</keyword>
<evidence type="ECO:0000256" key="20">
    <source>
        <dbReference type="PIRSR" id="PIRSR634016-3"/>
    </source>
</evidence>
<dbReference type="InterPro" id="IPR001930">
    <property type="entry name" value="Peptidase_M1"/>
</dbReference>
<feature type="domain" description="Aminopeptidase N-like N-terminal" evidence="25">
    <location>
        <begin position="36"/>
        <end position="226"/>
    </location>
</feature>
<evidence type="ECO:0000256" key="2">
    <source>
        <dbReference type="ARBA" id="ARBA00004609"/>
    </source>
</evidence>
<keyword evidence="13" id="KW-0735">Signal-anchor</keyword>
<dbReference type="GO" id="GO:0098552">
    <property type="term" value="C:side of membrane"/>
    <property type="evidence" value="ECO:0007669"/>
    <property type="project" value="UniProtKB-KW"/>
</dbReference>
<evidence type="ECO:0000256" key="13">
    <source>
        <dbReference type="ARBA" id="ARBA00022968"/>
    </source>
</evidence>
<dbReference type="EMBL" id="GL443874">
    <property type="protein sequence ID" value="EFN61558.1"/>
    <property type="molecule type" value="Genomic_DNA"/>
</dbReference>
<keyword evidence="7" id="KW-0645">Protease</keyword>
<keyword evidence="6" id="KW-0336">GPI-anchor</keyword>
<dbReference type="Pfam" id="PF11838">
    <property type="entry name" value="ERAP1_C"/>
    <property type="match status" value="2"/>
</dbReference>
<keyword evidence="17" id="KW-0325">Glycoprotein</keyword>
<evidence type="ECO:0000256" key="6">
    <source>
        <dbReference type="ARBA" id="ARBA00022622"/>
    </source>
</evidence>
<keyword evidence="16" id="KW-0472">Membrane</keyword>
<evidence type="ECO:0000256" key="21">
    <source>
        <dbReference type="PIRSR" id="PIRSR634016-4"/>
    </source>
</evidence>
<dbReference type="CDD" id="cd09601">
    <property type="entry name" value="M1_APN-Q_like"/>
    <property type="match status" value="2"/>
</dbReference>
<dbReference type="GO" id="GO:0005737">
    <property type="term" value="C:cytoplasm"/>
    <property type="evidence" value="ECO:0007669"/>
    <property type="project" value="TreeGrafter"/>
</dbReference>
<dbReference type="GO" id="GO:0043171">
    <property type="term" value="P:peptide catabolic process"/>
    <property type="evidence" value="ECO:0007669"/>
    <property type="project" value="TreeGrafter"/>
</dbReference>
<dbReference type="InterPro" id="IPR034016">
    <property type="entry name" value="M1_APN-typ"/>
</dbReference>
<comment type="similarity">
    <text evidence="3">Belongs to the peptidase M1 family.</text>
</comment>
<evidence type="ECO:0000256" key="16">
    <source>
        <dbReference type="ARBA" id="ARBA00023136"/>
    </source>
</evidence>
<comment type="subcellular location">
    <subcellularLocation>
        <location evidence="2">Cell membrane</location>
        <topology evidence="2">Lipid-anchor</topology>
        <topology evidence="2">GPI-anchor</topology>
    </subcellularLocation>
    <subcellularLocation>
        <location evidence="1">Membrane</location>
        <topology evidence="1">Single-pass type II membrane protein</topology>
    </subcellularLocation>
</comment>